<proteinExistence type="predicted"/>
<comment type="caution">
    <text evidence="2">The sequence shown here is derived from an EMBL/GenBank/DDBJ whole genome shotgun (WGS) entry which is preliminary data.</text>
</comment>
<dbReference type="OrthoDB" id="8252643at2"/>
<reference evidence="2 3" key="1">
    <citation type="submission" date="2017-02" db="EMBL/GenBank/DDBJ databases">
        <title>Genome sequence of the nitrite-oxidizing bacterium Nitrobacter vulgaris strain Ab1.</title>
        <authorList>
            <person name="Mellbye B.L."/>
            <person name="Davis E.W."/>
            <person name="Spieck E."/>
            <person name="Chang J.H."/>
            <person name="Bottomley P.J."/>
            <person name="Sayavedra-Soto L.A."/>
        </authorList>
    </citation>
    <scope>NUCLEOTIDE SEQUENCE [LARGE SCALE GENOMIC DNA]</scope>
    <source>
        <strain evidence="2 3">Ab1</strain>
    </source>
</reference>
<evidence type="ECO:0000256" key="1">
    <source>
        <dbReference type="SAM" id="Phobius"/>
    </source>
</evidence>
<evidence type="ECO:0000313" key="3">
    <source>
        <dbReference type="Proteomes" id="UP000189940"/>
    </source>
</evidence>
<protein>
    <submittedName>
        <fullName evidence="2">Uncharacterized protein</fullName>
    </submittedName>
</protein>
<evidence type="ECO:0000313" key="2">
    <source>
        <dbReference type="EMBL" id="OPH83749.1"/>
    </source>
</evidence>
<keyword evidence="1" id="KW-0472">Membrane</keyword>
<dbReference type="AlphaFoldDB" id="A0A1V4I0W5"/>
<dbReference type="Proteomes" id="UP000189940">
    <property type="component" value="Unassembled WGS sequence"/>
</dbReference>
<keyword evidence="3" id="KW-1185">Reference proteome</keyword>
<organism evidence="2 3">
    <name type="scientific">Nitrobacter vulgaris</name>
    <dbReference type="NCBI Taxonomy" id="29421"/>
    <lineage>
        <taxon>Bacteria</taxon>
        <taxon>Pseudomonadati</taxon>
        <taxon>Pseudomonadota</taxon>
        <taxon>Alphaproteobacteria</taxon>
        <taxon>Hyphomicrobiales</taxon>
        <taxon>Nitrobacteraceae</taxon>
        <taxon>Nitrobacter</taxon>
    </lineage>
</organism>
<keyword evidence="1" id="KW-1133">Transmembrane helix</keyword>
<dbReference type="RefSeq" id="WP_079446050.1">
    <property type="nucleotide sequence ID" value="NZ_MWPQ01000024.1"/>
</dbReference>
<gene>
    <name evidence="2" type="ORF">B2M20_05375</name>
</gene>
<sequence>MKSHRLPFENRWTNGEHAWQWHCELERLGVSTVRTMFADHEIHRSRRQVVVYDIPPEFVRDWLAFHDRDKTRRQRLWQLIFAVVAIAALAIAVAAFLRSMT</sequence>
<name>A0A1V4I0W5_NITVU</name>
<accession>A0A1V4I0W5</accession>
<dbReference type="EMBL" id="MWPQ01000024">
    <property type="protein sequence ID" value="OPH83749.1"/>
    <property type="molecule type" value="Genomic_DNA"/>
</dbReference>
<keyword evidence="1" id="KW-0812">Transmembrane</keyword>
<feature type="transmembrane region" description="Helical" evidence="1">
    <location>
        <begin position="76"/>
        <end position="97"/>
    </location>
</feature>